<feature type="region of interest" description="Disordered" evidence="1">
    <location>
        <begin position="140"/>
        <end position="168"/>
    </location>
</feature>
<dbReference type="EMBL" id="JARBDR010000141">
    <property type="protein sequence ID" value="KAJ8321007.1"/>
    <property type="molecule type" value="Genomic_DNA"/>
</dbReference>
<evidence type="ECO:0000256" key="1">
    <source>
        <dbReference type="SAM" id="MobiDB-lite"/>
    </source>
</evidence>
<keyword evidence="3" id="KW-1185">Reference proteome</keyword>
<reference evidence="2 3" key="1">
    <citation type="submission" date="2022-12" db="EMBL/GenBank/DDBJ databases">
        <title>Chromosome-level genome of Tegillarca granosa.</title>
        <authorList>
            <person name="Kim J."/>
        </authorList>
    </citation>
    <scope>NUCLEOTIDE SEQUENCE [LARGE SCALE GENOMIC DNA]</scope>
    <source>
        <strain evidence="2">Teg-2019</strain>
        <tissue evidence="2">Adductor muscle</tissue>
    </source>
</reference>
<dbReference type="Proteomes" id="UP001217089">
    <property type="component" value="Unassembled WGS sequence"/>
</dbReference>
<protein>
    <submittedName>
        <fullName evidence="2">Uncharacterized protein</fullName>
    </submittedName>
</protein>
<accession>A0ABQ9FUR0</accession>
<organism evidence="2 3">
    <name type="scientific">Tegillarca granosa</name>
    <name type="common">Malaysian cockle</name>
    <name type="synonym">Anadara granosa</name>
    <dbReference type="NCBI Taxonomy" id="220873"/>
    <lineage>
        <taxon>Eukaryota</taxon>
        <taxon>Metazoa</taxon>
        <taxon>Spiralia</taxon>
        <taxon>Lophotrochozoa</taxon>
        <taxon>Mollusca</taxon>
        <taxon>Bivalvia</taxon>
        <taxon>Autobranchia</taxon>
        <taxon>Pteriomorphia</taxon>
        <taxon>Arcoida</taxon>
        <taxon>Arcoidea</taxon>
        <taxon>Arcidae</taxon>
        <taxon>Tegillarca</taxon>
    </lineage>
</organism>
<proteinExistence type="predicted"/>
<sequence>MMNGEQREQLHAATVSHLKDKLLRKYDSMENLNKIGQNHSTFNDSIPNKVPSPGNNDLNTVNPSQIPTYQIPPMLTANAMTGVNQIPGNVVPAGMYQPAMPLHPAFVRATYSSVQTLNALPTGYNQPLASMQQMAQFYGSAGSGQFPQKKPDSEGQPLNLCRPPTTNGTREAEFLSFEQILDQKIKEEISS</sequence>
<evidence type="ECO:0000313" key="3">
    <source>
        <dbReference type="Proteomes" id="UP001217089"/>
    </source>
</evidence>
<comment type="caution">
    <text evidence="2">The sequence shown here is derived from an EMBL/GenBank/DDBJ whole genome shotgun (WGS) entry which is preliminary data.</text>
</comment>
<name>A0ABQ9FUR0_TEGGR</name>
<evidence type="ECO:0000313" key="2">
    <source>
        <dbReference type="EMBL" id="KAJ8321007.1"/>
    </source>
</evidence>
<gene>
    <name evidence="2" type="ORF">KUTeg_002594</name>
</gene>